<organism evidence="2 3">
    <name type="scientific">Planifilum fulgidum</name>
    <dbReference type="NCBI Taxonomy" id="201973"/>
    <lineage>
        <taxon>Bacteria</taxon>
        <taxon>Bacillati</taxon>
        <taxon>Bacillota</taxon>
        <taxon>Bacilli</taxon>
        <taxon>Bacillales</taxon>
        <taxon>Thermoactinomycetaceae</taxon>
        <taxon>Planifilum</taxon>
    </lineage>
</organism>
<evidence type="ECO:0000256" key="1">
    <source>
        <dbReference type="SAM" id="Phobius"/>
    </source>
</evidence>
<dbReference type="Gene3D" id="1.10.287.70">
    <property type="match status" value="1"/>
</dbReference>
<gene>
    <name evidence="2" type="ORF">SAMN04488025_10288</name>
</gene>
<dbReference type="STRING" id="201973.SAMN04488025_10288"/>
<keyword evidence="1" id="KW-1133">Transmembrane helix</keyword>
<evidence type="ECO:0000313" key="2">
    <source>
        <dbReference type="EMBL" id="SFF67087.1"/>
    </source>
</evidence>
<keyword evidence="3" id="KW-1185">Reference proteome</keyword>
<dbReference type="Proteomes" id="UP000198661">
    <property type="component" value="Unassembled WGS sequence"/>
</dbReference>
<keyword evidence="1" id="KW-0812">Transmembrane</keyword>
<feature type="transmembrane region" description="Helical" evidence="1">
    <location>
        <begin position="12"/>
        <end position="29"/>
    </location>
</feature>
<proteinExistence type="predicted"/>
<evidence type="ECO:0000313" key="3">
    <source>
        <dbReference type="Proteomes" id="UP000198661"/>
    </source>
</evidence>
<reference evidence="2 3" key="1">
    <citation type="submission" date="2016-10" db="EMBL/GenBank/DDBJ databases">
        <authorList>
            <person name="de Groot N.N."/>
        </authorList>
    </citation>
    <scope>NUCLEOTIDE SEQUENCE [LARGE SCALE GENOMIC DNA]</scope>
    <source>
        <strain evidence="2 3">DSM 44945</strain>
    </source>
</reference>
<dbReference type="EMBL" id="FOOK01000002">
    <property type="protein sequence ID" value="SFF67087.1"/>
    <property type="molecule type" value="Genomic_DNA"/>
</dbReference>
<accession>A0A1I2KPE9</accession>
<feature type="transmembrane region" description="Helical" evidence="1">
    <location>
        <begin position="41"/>
        <end position="61"/>
    </location>
</feature>
<name>A0A1I2KPE9_9BACL</name>
<dbReference type="RefSeq" id="WP_092035530.1">
    <property type="nucleotide sequence ID" value="NZ_FOOK01000002.1"/>
</dbReference>
<dbReference type="AlphaFoldDB" id="A0A1I2KPE9"/>
<protein>
    <submittedName>
        <fullName evidence="2">Uncharacterized protein</fullName>
    </submittedName>
</protein>
<keyword evidence="1" id="KW-0472">Membrane</keyword>
<sequence>MVSITDPSVIASIAGTGAAIFMIGLGLFIEKTKEETKSSYFAHYFSPMMLLGIGMALYFMAGWMQDSLE</sequence>